<dbReference type="AlphaFoldDB" id="A0A8X6UAE3"/>
<evidence type="ECO:0000313" key="2">
    <source>
        <dbReference type="Proteomes" id="UP000887013"/>
    </source>
</evidence>
<evidence type="ECO:0000313" key="1">
    <source>
        <dbReference type="EMBL" id="GFT97261.1"/>
    </source>
</evidence>
<comment type="caution">
    <text evidence="1">The sequence shown here is derived from an EMBL/GenBank/DDBJ whole genome shotgun (WGS) entry which is preliminary data.</text>
</comment>
<dbReference type="EMBL" id="BMAW01122065">
    <property type="protein sequence ID" value="GFT97261.1"/>
    <property type="molecule type" value="Genomic_DNA"/>
</dbReference>
<name>A0A8X6UAE3_NEPPI</name>
<reference evidence="1" key="1">
    <citation type="submission" date="2020-08" db="EMBL/GenBank/DDBJ databases">
        <title>Multicomponent nature underlies the extraordinary mechanical properties of spider dragline silk.</title>
        <authorList>
            <person name="Kono N."/>
            <person name="Nakamura H."/>
            <person name="Mori M."/>
            <person name="Yoshida Y."/>
            <person name="Ohtoshi R."/>
            <person name="Malay A.D."/>
            <person name="Moran D.A.P."/>
            <person name="Tomita M."/>
            <person name="Numata K."/>
            <person name="Arakawa K."/>
        </authorList>
    </citation>
    <scope>NUCLEOTIDE SEQUENCE</scope>
</reference>
<organism evidence="1 2">
    <name type="scientific">Nephila pilipes</name>
    <name type="common">Giant wood spider</name>
    <name type="synonym">Nephila maculata</name>
    <dbReference type="NCBI Taxonomy" id="299642"/>
    <lineage>
        <taxon>Eukaryota</taxon>
        <taxon>Metazoa</taxon>
        <taxon>Ecdysozoa</taxon>
        <taxon>Arthropoda</taxon>
        <taxon>Chelicerata</taxon>
        <taxon>Arachnida</taxon>
        <taxon>Araneae</taxon>
        <taxon>Araneomorphae</taxon>
        <taxon>Entelegynae</taxon>
        <taxon>Araneoidea</taxon>
        <taxon>Nephilidae</taxon>
        <taxon>Nephila</taxon>
    </lineage>
</organism>
<accession>A0A8X6UAE3</accession>
<feature type="non-terminal residue" evidence="1">
    <location>
        <position position="26"/>
    </location>
</feature>
<keyword evidence="2" id="KW-1185">Reference proteome</keyword>
<sequence length="26" mass="2875">MIVVEDMLTLKQAPSHLGDMRSQAFG</sequence>
<protein>
    <submittedName>
        <fullName evidence="1">Uncharacterized protein</fullName>
    </submittedName>
</protein>
<proteinExistence type="predicted"/>
<gene>
    <name evidence="1" type="ORF">NPIL_497751</name>
</gene>
<dbReference type="Proteomes" id="UP000887013">
    <property type="component" value="Unassembled WGS sequence"/>
</dbReference>